<dbReference type="Proteomes" id="UP000824091">
    <property type="component" value="Unassembled WGS sequence"/>
</dbReference>
<name>A0A9D1L8F1_9FIRM</name>
<evidence type="ECO:0000313" key="3">
    <source>
        <dbReference type="Proteomes" id="UP000824091"/>
    </source>
</evidence>
<gene>
    <name evidence="2" type="ORF">IAD16_01940</name>
</gene>
<dbReference type="InterPro" id="IPR006287">
    <property type="entry name" value="DJ-1"/>
</dbReference>
<proteinExistence type="predicted"/>
<dbReference type="Gene3D" id="3.40.50.880">
    <property type="match status" value="1"/>
</dbReference>
<dbReference type="SUPFAM" id="SSF52317">
    <property type="entry name" value="Class I glutamine amidotransferase-like"/>
    <property type="match status" value="1"/>
</dbReference>
<reference evidence="2" key="1">
    <citation type="submission" date="2020-10" db="EMBL/GenBank/DDBJ databases">
        <authorList>
            <person name="Gilroy R."/>
        </authorList>
    </citation>
    <scope>NUCLEOTIDE SEQUENCE</scope>
    <source>
        <strain evidence="2">11300</strain>
    </source>
</reference>
<dbReference type="InterPro" id="IPR029062">
    <property type="entry name" value="Class_I_gatase-like"/>
</dbReference>
<accession>A0A9D1L8F1</accession>
<comment type="caution">
    <text evidence="2">The sequence shown here is derived from an EMBL/GenBank/DDBJ whole genome shotgun (WGS) entry which is preliminary data.</text>
</comment>
<evidence type="ECO:0000259" key="1">
    <source>
        <dbReference type="Pfam" id="PF01965"/>
    </source>
</evidence>
<dbReference type="InterPro" id="IPR002818">
    <property type="entry name" value="DJ-1/PfpI"/>
</dbReference>
<reference evidence="2" key="2">
    <citation type="journal article" date="2021" name="PeerJ">
        <title>Extensive microbial diversity within the chicken gut microbiome revealed by metagenomics and culture.</title>
        <authorList>
            <person name="Gilroy R."/>
            <person name="Ravi A."/>
            <person name="Getino M."/>
            <person name="Pursley I."/>
            <person name="Horton D.L."/>
            <person name="Alikhan N.F."/>
            <person name="Baker D."/>
            <person name="Gharbi K."/>
            <person name="Hall N."/>
            <person name="Watson M."/>
            <person name="Adriaenssens E.M."/>
            <person name="Foster-Nyarko E."/>
            <person name="Jarju S."/>
            <person name="Secka A."/>
            <person name="Antonio M."/>
            <person name="Oren A."/>
            <person name="Chaudhuri R.R."/>
            <person name="La Ragione R."/>
            <person name="Hildebrand F."/>
            <person name="Pallen M.J."/>
        </authorList>
    </citation>
    <scope>NUCLEOTIDE SEQUENCE</scope>
    <source>
        <strain evidence="2">11300</strain>
    </source>
</reference>
<dbReference type="EMBL" id="DVMO01000032">
    <property type="protein sequence ID" value="HIU27127.1"/>
    <property type="molecule type" value="Genomic_DNA"/>
</dbReference>
<dbReference type="PANTHER" id="PTHR48094">
    <property type="entry name" value="PROTEIN/NUCLEIC ACID DEGLYCASE DJ-1-RELATED"/>
    <property type="match status" value="1"/>
</dbReference>
<dbReference type="Pfam" id="PF01965">
    <property type="entry name" value="DJ-1_PfpI"/>
    <property type="match status" value="1"/>
</dbReference>
<sequence>MILVHLARGFEEVEAVTVVDILRRAGMDAHFVSLTTTREVVGAHGITIDADYMYQDIDYDYCEMLILPGGMDGAVNMLHHKGICSKVKKFARDGRGIAAICAAPMVLGELGVLENRKATIYPGMEDKLKGAEYIDIPVVRDINIITSQGPGTAMQFALAIVGFFKGEEAAENIAEGLLLDI</sequence>
<dbReference type="AlphaFoldDB" id="A0A9D1L8F1"/>
<evidence type="ECO:0000313" key="2">
    <source>
        <dbReference type="EMBL" id="HIU27127.1"/>
    </source>
</evidence>
<dbReference type="GO" id="GO:0005737">
    <property type="term" value="C:cytoplasm"/>
    <property type="evidence" value="ECO:0007669"/>
    <property type="project" value="TreeGrafter"/>
</dbReference>
<protein>
    <submittedName>
        <fullName evidence="2">DJ-1/PfpI family protein</fullName>
    </submittedName>
</protein>
<dbReference type="NCBIfam" id="TIGR01383">
    <property type="entry name" value="not_thiJ"/>
    <property type="match status" value="1"/>
</dbReference>
<feature type="domain" description="DJ-1/PfpI" evidence="1">
    <location>
        <begin position="2"/>
        <end position="161"/>
    </location>
</feature>
<dbReference type="PANTHER" id="PTHR48094:SF12">
    <property type="entry name" value="PARKINSON DISEASE PROTEIN 7 HOMOLOG"/>
    <property type="match status" value="1"/>
</dbReference>
<organism evidence="2 3">
    <name type="scientific">Candidatus Fimisoma avicola</name>
    <dbReference type="NCBI Taxonomy" id="2840826"/>
    <lineage>
        <taxon>Bacteria</taxon>
        <taxon>Bacillati</taxon>
        <taxon>Bacillota</taxon>
        <taxon>Clostridia</taxon>
        <taxon>Eubacteriales</taxon>
        <taxon>Candidatus Fimisoma</taxon>
    </lineage>
</organism>
<dbReference type="CDD" id="cd03135">
    <property type="entry name" value="GATase1_DJ-1"/>
    <property type="match status" value="1"/>
</dbReference>
<dbReference type="InterPro" id="IPR050325">
    <property type="entry name" value="Prot/Nucl_acid_deglycase"/>
</dbReference>